<sequence>MQYELSLAARKFVNDILVNNIPFRYPVAWENVKFTPPSEGSMWIKYDYTEVDSVTYGLSRKCKYYVGMVQLSIFFSPGTGVNKARQLANQLAESIIDGTMLEIGYVYEGGVVNPVIKSQSGWFIPVRFYVRLD</sequence>
<dbReference type="Proteomes" id="UP000307356">
    <property type="component" value="Segment"/>
</dbReference>
<evidence type="ECO:0000313" key="1">
    <source>
        <dbReference type="EMBL" id="QBQ80860.1"/>
    </source>
</evidence>
<dbReference type="Gene3D" id="3.30.2000.20">
    <property type="match status" value="1"/>
</dbReference>
<name>A0A482N6X2_9CAUD</name>
<dbReference type="EMBL" id="MK373793">
    <property type="protein sequence ID" value="QBQ80860.1"/>
    <property type="molecule type" value="Genomic_DNA"/>
</dbReference>
<dbReference type="Pfam" id="PF13554">
    <property type="entry name" value="Phage_tail_terminator_5"/>
    <property type="match status" value="1"/>
</dbReference>
<accession>A0A482N6X2</accession>
<evidence type="ECO:0008006" key="3">
    <source>
        <dbReference type="Google" id="ProtNLM"/>
    </source>
</evidence>
<evidence type="ECO:0000313" key="2">
    <source>
        <dbReference type="Proteomes" id="UP000307356"/>
    </source>
</evidence>
<proteinExistence type="predicted"/>
<reference evidence="1 2" key="1">
    <citation type="submission" date="2019-01" db="EMBL/GenBank/DDBJ databases">
        <title>Still something new to discover - new insights into E. coli phage diversity and taxonomy.</title>
        <authorList>
            <person name="Korf I.H.E."/>
            <person name="Adriaennsens E."/>
            <person name="Dreiseikelmann B."/>
            <person name="Kropinski A."/>
            <person name="Nimtz M."/>
            <person name="Meier-Kolthoff J.P."/>
            <person name="Rohde M."/>
            <person name="van Raaij M."/>
            <person name="Wittmann J."/>
        </authorList>
    </citation>
    <scope>NUCLEOTIDE SEQUENCE [LARGE SCALE GENOMIC DNA]</scope>
</reference>
<dbReference type="InterPro" id="IPR025395">
    <property type="entry name" value="Phage_tail_terminator-like"/>
</dbReference>
<organism evidence="1 2">
    <name type="scientific">Escherichia phage vB_EcoS_MM01</name>
    <dbReference type="NCBI Taxonomy" id="2508188"/>
    <lineage>
        <taxon>Viruses</taxon>
        <taxon>Duplodnaviria</taxon>
        <taxon>Heunggongvirae</taxon>
        <taxon>Uroviricota</taxon>
        <taxon>Caudoviricetes</taxon>
        <taxon>Drexlerviridae</taxon>
        <taxon>Braunvirinae</taxon>
        <taxon>Inhoffenstrassevirus</taxon>
        <taxon>Inhoffenstrassevirus MM01</taxon>
    </lineage>
</organism>
<keyword evidence="2" id="KW-1185">Reference proteome</keyword>
<protein>
    <recommendedName>
        <fullName evidence="3">Minor tail protein</fullName>
    </recommendedName>
</protein>
<gene>
    <name evidence="1" type="ORF">MM01_00025</name>
</gene>